<protein>
    <submittedName>
        <fullName evidence="2">Uncharacterized protein</fullName>
    </submittedName>
</protein>
<accession>A0AAD9TKU9</accession>
<dbReference type="Proteomes" id="UP001280121">
    <property type="component" value="Unassembled WGS sequence"/>
</dbReference>
<dbReference type="Gene3D" id="3.60.10.10">
    <property type="entry name" value="Endonuclease/exonuclease/phosphatase"/>
    <property type="match status" value="1"/>
</dbReference>
<feature type="compositionally biased region" description="Low complexity" evidence="1">
    <location>
        <begin position="9"/>
        <end position="18"/>
    </location>
</feature>
<dbReference type="SUPFAM" id="SSF56219">
    <property type="entry name" value="DNase I-like"/>
    <property type="match status" value="1"/>
</dbReference>
<feature type="region of interest" description="Disordered" evidence="1">
    <location>
        <begin position="1"/>
        <end position="20"/>
    </location>
</feature>
<reference evidence="2" key="1">
    <citation type="journal article" date="2023" name="Plant J.">
        <title>Genome sequences and population genomics provide insights into the demographic history, inbreeding, and mutation load of two 'living fossil' tree species of Dipteronia.</title>
        <authorList>
            <person name="Feng Y."/>
            <person name="Comes H.P."/>
            <person name="Chen J."/>
            <person name="Zhu S."/>
            <person name="Lu R."/>
            <person name="Zhang X."/>
            <person name="Li P."/>
            <person name="Qiu J."/>
            <person name="Olsen K.M."/>
            <person name="Qiu Y."/>
        </authorList>
    </citation>
    <scope>NUCLEOTIDE SEQUENCE</scope>
    <source>
        <strain evidence="2">KIB01</strain>
    </source>
</reference>
<dbReference type="EMBL" id="JANJYI010000008">
    <property type="protein sequence ID" value="KAK2637678.1"/>
    <property type="molecule type" value="Genomic_DNA"/>
</dbReference>
<comment type="caution">
    <text evidence="2">The sequence shown here is derived from an EMBL/GenBank/DDBJ whole genome shotgun (WGS) entry which is preliminary data.</text>
</comment>
<organism evidence="2 3">
    <name type="scientific">Dipteronia dyeriana</name>
    <dbReference type="NCBI Taxonomy" id="168575"/>
    <lineage>
        <taxon>Eukaryota</taxon>
        <taxon>Viridiplantae</taxon>
        <taxon>Streptophyta</taxon>
        <taxon>Embryophyta</taxon>
        <taxon>Tracheophyta</taxon>
        <taxon>Spermatophyta</taxon>
        <taxon>Magnoliopsida</taxon>
        <taxon>eudicotyledons</taxon>
        <taxon>Gunneridae</taxon>
        <taxon>Pentapetalae</taxon>
        <taxon>rosids</taxon>
        <taxon>malvids</taxon>
        <taxon>Sapindales</taxon>
        <taxon>Sapindaceae</taxon>
        <taxon>Hippocastanoideae</taxon>
        <taxon>Acereae</taxon>
        <taxon>Dipteronia</taxon>
    </lineage>
</organism>
<dbReference type="PANTHER" id="PTHR35218:SF9">
    <property type="entry name" value="ENDONUCLEASE_EXONUCLEASE_PHOSPHATASE DOMAIN-CONTAINING PROTEIN"/>
    <property type="match status" value="1"/>
</dbReference>
<sequence length="230" mass="25676">METSKKGKSPLVKSPSLKSSHKLQIEEISDHAADGKACKRKLVFKEDNRDPKKGRLSLPKSENMISNHSPEFIFPSETKVNGNKASRVKEVLGFNGCFSVDSVGISGGLMLLWKDILVVTVLSFSSGHIDARVRMEDGFLWRFTGFYGDPKASKMSASWSLLRRLKGINNLLWLCGGYFNKLLSMKDKVGGSDKGFVGMFLFRKVVDECNLSDLGYSGLRRTWNNKRDGN</sequence>
<evidence type="ECO:0000313" key="2">
    <source>
        <dbReference type="EMBL" id="KAK2637678.1"/>
    </source>
</evidence>
<name>A0AAD9TKU9_9ROSI</name>
<gene>
    <name evidence="2" type="ORF">Ddye_025473</name>
</gene>
<dbReference type="PANTHER" id="PTHR35218">
    <property type="entry name" value="RNASE H DOMAIN-CONTAINING PROTEIN"/>
    <property type="match status" value="1"/>
</dbReference>
<proteinExistence type="predicted"/>
<evidence type="ECO:0000313" key="3">
    <source>
        <dbReference type="Proteomes" id="UP001280121"/>
    </source>
</evidence>
<dbReference type="AlphaFoldDB" id="A0AAD9TKU9"/>
<dbReference type="InterPro" id="IPR036691">
    <property type="entry name" value="Endo/exonu/phosph_ase_sf"/>
</dbReference>
<keyword evidence="3" id="KW-1185">Reference proteome</keyword>
<evidence type="ECO:0000256" key="1">
    <source>
        <dbReference type="SAM" id="MobiDB-lite"/>
    </source>
</evidence>